<dbReference type="Proteomes" id="UP000276133">
    <property type="component" value="Unassembled WGS sequence"/>
</dbReference>
<evidence type="ECO:0000313" key="1">
    <source>
        <dbReference type="EMBL" id="RMZ97819.1"/>
    </source>
</evidence>
<dbReference type="EMBL" id="REGN01011158">
    <property type="protein sequence ID" value="RMZ97819.1"/>
    <property type="molecule type" value="Genomic_DNA"/>
</dbReference>
<protein>
    <submittedName>
        <fullName evidence="1">Vacuolar sorting-associated 13C</fullName>
    </submittedName>
</protein>
<accession>A0A3M7PFN6</accession>
<dbReference type="OrthoDB" id="10049726at2759"/>
<reference evidence="1 2" key="1">
    <citation type="journal article" date="2018" name="Sci. Rep.">
        <title>Genomic signatures of local adaptation to the degree of environmental predictability in rotifers.</title>
        <authorList>
            <person name="Franch-Gras L."/>
            <person name="Hahn C."/>
            <person name="Garcia-Roger E.M."/>
            <person name="Carmona M.J."/>
            <person name="Serra M."/>
            <person name="Gomez A."/>
        </authorList>
    </citation>
    <scope>NUCLEOTIDE SEQUENCE [LARGE SCALE GENOMIC DNA]</scope>
    <source>
        <strain evidence="1">HYR1</strain>
    </source>
</reference>
<evidence type="ECO:0000313" key="2">
    <source>
        <dbReference type="Proteomes" id="UP000276133"/>
    </source>
</evidence>
<dbReference type="AlphaFoldDB" id="A0A3M7PFN6"/>
<comment type="caution">
    <text evidence="1">The sequence shown here is derived from an EMBL/GenBank/DDBJ whole genome shotgun (WGS) entry which is preliminary data.</text>
</comment>
<proteinExistence type="predicted"/>
<name>A0A3M7PFN6_BRAPC</name>
<sequence length="120" mass="14222">MPLDNLSKHFWLCREHLTENYYDKDDLIDSIPVVITEEPCNKTTVRNAMIKDFVPNYLGAKRFSREQWLEQNTEMVKTLFYLDDNQLAIIADGTYCYCQKSSNNMIQRKIYSGHKNRPHV</sequence>
<organism evidence="1 2">
    <name type="scientific">Brachionus plicatilis</name>
    <name type="common">Marine rotifer</name>
    <name type="synonym">Brachionus muelleri</name>
    <dbReference type="NCBI Taxonomy" id="10195"/>
    <lineage>
        <taxon>Eukaryota</taxon>
        <taxon>Metazoa</taxon>
        <taxon>Spiralia</taxon>
        <taxon>Gnathifera</taxon>
        <taxon>Rotifera</taxon>
        <taxon>Eurotatoria</taxon>
        <taxon>Monogononta</taxon>
        <taxon>Pseudotrocha</taxon>
        <taxon>Ploima</taxon>
        <taxon>Brachionidae</taxon>
        <taxon>Brachionus</taxon>
    </lineage>
</organism>
<keyword evidence="2" id="KW-1185">Reference proteome</keyword>
<gene>
    <name evidence="1" type="ORF">BpHYR1_034030</name>
</gene>